<name>A0A1E3PJI9_9ASCO</name>
<dbReference type="InterPro" id="IPR026216">
    <property type="entry name" value="HDA3"/>
</dbReference>
<feature type="region of interest" description="Disordered" evidence="2">
    <location>
        <begin position="540"/>
        <end position="562"/>
    </location>
</feature>
<dbReference type="PRINTS" id="PR02093">
    <property type="entry name" value="HDA1SUBUNIT3"/>
</dbReference>
<dbReference type="OrthoDB" id="3647690at2759"/>
<dbReference type="Pfam" id="PF11496">
    <property type="entry name" value="HDA2-3"/>
    <property type="match status" value="1"/>
</dbReference>
<evidence type="ECO:0000256" key="1">
    <source>
        <dbReference type="SAM" id="Coils"/>
    </source>
</evidence>
<protein>
    <recommendedName>
        <fullName evidence="5">HDA1 complex subunit</fullName>
    </recommendedName>
</protein>
<gene>
    <name evidence="3" type="ORF">NADFUDRAFT_50790</name>
</gene>
<dbReference type="EMBL" id="KV454409">
    <property type="protein sequence ID" value="ODQ65508.1"/>
    <property type="molecule type" value="Genomic_DNA"/>
</dbReference>
<dbReference type="STRING" id="857566.A0A1E3PJI9"/>
<feature type="coiled-coil region" evidence="1">
    <location>
        <begin position="390"/>
        <end position="431"/>
    </location>
</feature>
<reference evidence="3 4" key="1">
    <citation type="journal article" date="2016" name="Proc. Natl. Acad. Sci. U.S.A.">
        <title>Comparative genomics of biotechnologically important yeasts.</title>
        <authorList>
            <person name="Riley R."/>
            <person name="Haridas S."/>
            <person name="Wolfe K.H."/>
            <person name="Lopes M.R."/>
            <person name="Hittinger C.T."/>
            <person name="Goeker M."/>
            <person name="Salamov A.A."/>
            <person name="Wisecaver J.H."/>
            <person name="Long T.M."/>
            <person name="Calvey C.H."/>
            <person name="Aerts A.L."/>
            <person name="Barry K.W."/>
            <person name="Choi C."/>
            <person name="Clum A."/>
            <person name="Coughlan A.Y."/>
            <person name="Deshpande S."/>
            <person name="Douglass A.P."/>
            <person name="Hanson S.J."/>
            <person name="Klenk H.-P."/>
            <person name="LaButti K.M."/>
            <person name="Lapidus A."/>
            <person name="Lindquist E.A."/>
            <person name="Lipzen A.M."/>
            <person name="Meier-Kolthoff J.P."/>
            <person name="Ohm R.A."/>
            <person name="Otillar R.P."/>
            <person name="Pangilinan J.L."/>
            <person name="Peng Y."/>
            <person name="Rokas A."/>
            <person name="Rosa C.A."/>
            <person name="Scheuner C."/>
            <person name="Sibirny A.A."/>
            <person name="Slot J.C."/>
            <person name="Stielow J.B."/>
            <person name="Sun H."/>
            <person name="Kurtzman C.P."/>
            <person name="Blackwell M."/>
            <person name="Grigoriev I.V."/>
            <person name="Jeffries T.W."/>
        </authorList>
    </citation>
    <scope>NUCLEOTIDE SEQUENCE [LARGE SCALE GENOMIC DNA]</scope>
    <source>
        <strain evidence="3 4">DSM 6958</strain>
    </source>
</reference>
<dbReference type="GO" id="GO:0070823">
    <property type="term" value="C:HDA1 complex"/>
    <property type="evidence" value="ECO:0007669"/>
    <property type="project" value="InterPro"/>
</dbReference>
<proteinExistence type="predicted"/>
<dbReference type="InterPro" id="IPR038609">
    <property type="entry name" value="HDA1_su2/3_sf"/>
</dbReference>
<evidence type="ECO:0000313" key="4">
    <source>
        <dbReference type="Proteomes" id="UP000095009"/>
    </source>
</evidence>
<evidence type="ECO:0000256" key="2">
    <source>
        <dbReference type="SAM" id="MobiDB-lite"/>
    </source>
</evidence>
<dbReference type="Gene3D" id="3.40.50.12360">
    <property type="match status" value="1"/>
</dbReference>
<dbReference type="AlphaFoldDB" id="A0A1E3PJI9"/>
<feature type="compositionally biased region" description="Polar residues" evidence="2">
    <location>
        <begin position="553"/>
        <end position="562"/>
    </location>
</feature>
<accession>A0A1E3PJI9</accession>
<sequence length="562" mass="61997">MDLTRILDSVPPGDLPLTAWSGSSHGFTPRDMVVPVAMTPLQQELTQQVVSLHYSAILQYINGSSKGNNDDIDLTTLRHDARQVATHPYLMSGLTAAGQKPAEWSQSVLRTSGKFLAMFDMISSMGSSGRLWRVAVVACEPTLGLLADALRGKCRLDGPAGTRERPTGVKSKREDDTDYSVALYLVTVAESDSEDNISARLASQGSFDFTVVIEGYTRPISGLPTPVLHLITYNSIEHVTFQAQGYAPLAAVSDETPSARQNRVYNEVGGTVVLRDIAGQLPPNLDTMVMITDWINRGGMGELQWPEGTSMDLDASQYASPRLVEVSLMDSKPSKFRKISNGADNTIKTAPALALAALSAEVDHYRRRFTLVQATIDELRADLHETITHRAATELDLNKTQTKLERSESDRTRLRNRLAEIEKELFALSSQSSTDTDGCGEKCSATKLLAQAKESLGIRSQENEYMRAEYQRASQRATDQAAEIKSLQAQNSILQTNAQGEISRLRQLTFDEERDTLRAQVHGLESRNFLLEEQVRRLLSRKGNSLRHDRGSRQSARSASVK</sequence>
<evidence type="ECO:0000313" key="3">
    <source>
        <dbReference type="EMBL" id="ODQ65508.1"/>
    </source>
</evidence>
<keyword evidence="1" id="KW-0175">Coiled coil</keyword>
<keyword evidence="4" id="KW-1185">Reference proteome</keyword>
<organism evidence="3 4">
    <name type="scientific">Nadsonia fulvescens var. elongata DSM 6958</name>
    <dbReference type="NCBI Taxonomy" id="857566"/>
    <lineage>
        <taxon>Eukaryota</taxon>
        <taxon>Fungi</taxon>
        <taxon>Dikarya</taxon>
        <taxon>Ascomycota</taxon>
        <taxon>Saccharomycotina</taxon>
        <taxon>Dipodascomycetes</taxon>
        <taxon>Dipodascales</taxon>
        <taxon>Dipodascales incertae sedis</taxon>
        <taxon>Nadsonia</taxon>
    </lineage>
</organism>
<evidence type="ECO:0008006" key="5">
    <source>
        <dbReference type="Google" id="ProtNLM"/>
    </source>
</evidence>
<dbReference type="Proteomes" id="UP000095009">
    <property type="component" value="Unassembled WGS sequence"/>
</dbReference>
<dbReference type="InterPro" id="IPR021006">
    <property type="entry name" value="Hda2/3"/>
</dbReference>